<dbReference type="Proteomes" id="UP000000343">
    <property type="component" value="Chromosome"/>
</dbReference>
<dbReference type="HOGENOM" id="CLU_703380_0_0_0"/>
<evidence type="ECO:0008006" key="3">
    <source>
        <dbReference type="Google" id="ProtNLM"/>
    </source>
</evidence>
<name>E8X1Y9_GRATM</name>
<dbReference type="STRING" id="1198114.AciX9_2106"/>
<accession>E8X1Y9</accession>
<dbReference type="eggNOG" id="COG2308">
    <property type="taxonomic scope" value="Bacteria"/>
</dbReference>
<evidence type="ECO:0000313" key="1">
    <source>
        <dbReference type="EMBL" id="ADW69150.1"/>
    </source>
</evidence>
<dbReference type="RefSeq" id="WP_013580466.1">
    <property type="nucleotide sequence ID" value="NC_015064.1"/>
</dbReference>
<evidence type="ECO:0000313" key="2">
    <source>
        <dbReference type="Proteomes" id="UP000000343"/>
    </source>
</evidence>
<dbReference type="AlphaFoldDB" id="E8X1Y9"/>
<dbReference type="PaxDb" id="1198114-AciX9_2106"/>
<organism evidence="2">
    <name type="scientific">Granulicella tundricola (strain ATCC BAA-1859 / DSM 23138 / MP5ACTX9)</name>
    <dbReference type="NCBI Taxonomy" id="1198114"/>
    <lineage>
        <taxon>Bacteria</taxon>
        <taxon>Pseudomonadati</taxon>
        <taxon>Acidobacteriota</taxon>
        <taxon>Terriglobia</taxon>
        <taxon>Terriglobales</taxon>
        <taxon>Acidobacteriaceae</taxon>
        <taxon>Granulicella</taxon>
    </lineage>
</organism>
<protein>
    <recommendedName>
        <fullName evidence="3">Glutathionylspermidine synthase</fullName>
    </recommendedName>
</protein>
<proteinExistence type="predicted"/>
<dbReference type="EMBL" id="CP002480">
    <property type="protein sequence ID" value="ADW69150.1"/>
    <property type="molecule type" value="Genomic_DNA"/>
</dbReference>
<dbReference type="OrthoDB" id="108192at2"/>
<gene>
    <name evidence="1" type="ordered locus">AciX9_2106</name>
</gene>
<dbReference type="KEGG" id="acm:AciX9_2106"/>
<reference evidence="2" key="1">
    <citation type="submission" date="2011-01" db="EMBL/GenBank/DDBJ databases">
        <title>Complete sequence of chromosome of Acidobacterium sp. MP5ACTX9.</title>
        <authorList>
            <consortium name="US DOE Joint Genome Institute"/>
            <person name="Lucas S."/>
            <person name="Copeland A."/>
            <person name="Lapidus A."/>
            <person name="Cheng J.-F."/>
            <person name="Goodwin L."/>
            <person name="Pitluck S."/>
            <person name="Teshima H."/>
            <person name="Detter J.C."/>
            <person name="Han C."/>
            <person name="Tapia R."/>
            <person name="Land M."/>
            <person name="Hauser L."/>
            <person name="Kyrpides N."/>
            <person name="Ivanova N."/>
            <person name="Ovchinnikova G."/>
            <person name="Pagani I."/>
            <person name="Rawat S.R."/>
            <person name="Mannisto M."/>
            <person name="Haggblom M.M."/>
            <person name="Woyke T."/>
        </authorList>
    </citation>
    <scope>NUCLEOTIDE SEQUENCE [LARGE SCALE GENOMIC DNA]</scope>
    <source>
        <strain evidence="2">MP5ACTX9</strain>
    </source>
</reference>
<sequence>MLQPFRKSFNEEQFSAARYAALKERLDLRTRTKIEFRVCETPCFFPAELLEEMIETGRILTHQLIDSAEYMKRSGEAIPSAYRVPNDNPRPNFMTVDFGLVRGGDGKLTPTLVELQAFPSIYGYQDVLCEEYQRVYGLDERLQCRLGGLSGDEYWKLLGQTIVGDHAAENSVLTEVEPEGQKTLPDFHVYEDRLGITTVDIAKLKKEGNKLFYQKGGKWIRIERIFNRAIVDEIERKGVTPAFDYRDELDVEWAGQPNWYFRASKFSLPFLDHPSVPAAVFLDEWFDGVGRERLPADRESLLLKPLYSFAGKGIQFGPSDAELASIPADERHLYLLQERVRFEPVIDTPFGMTQAEVRIMYVWPEGAGEMRAVNSLVRLGRGLMMGVDHNRNQEWIGGSAAFILP</sequence>
<keyword evidence="2" id="KW-1185">Reference proteome</keyword>